<proteinExistence type="predicted"/>
<gene>
    <name evidence="7" type="ORF">CLW00_11263</name>
</gene>
<evidence type="ECO:0000256" key="1">
    <source>
        <dbReference type="ARBA" id="ARBA00004127"/>
    </source>
</evidence>
<evidence type="ECO:0000259" key="6">
    <source>
        <dbReference type="Pfam" id="PF06803"/>
    </source>
</evidence>
<comment type="subcellular location">
    <subcellularLocation>
        <location evidence="1">Endomembrane system</location>
        <topology evidence="1">Multi-pass membrane protein</topology>
    </subcellularLocation>
</comment>
<evidence type="ECO:0000256" key="5">
    <source>
        <dbReference type="SAM" id="Phobius"/>
    </source>
</evidence>
<dbReference type="AlphaFoldDB" id="A0A2T0WFN4"/>
<keyword evidence="4 5" id="KW-0472">Membrane</keyword>
<accession>A0A2T0WFN4</accession>
<dbReference type="Pfam" id="PF06803">
    <property type="entry name" value="DUF1232"/>
    <property type="match status" value="1"/>
</dbReference>
<evidence type="ECO:0000256" key="3">
    <source>
        <dbReference type="ARBA" id="ARBA00022989"/>
    </source>
</evidence>
<comment type="caution">
    <text evidence="7">The sequence shown here is derived from an EMBL/GenBank/DDBJ whole genome shotgun (WGS) entry which is preliminary data.</text>
</comment>
<organism evidence="7 8">
    <name type="scientific">Mongoliibacter ruber</name>
    <dbReference type="NCBI Taxonomy" id="1750599"/>
    <lineage>
        <taxon>Bacteria</taxon>
        <taxon>Pseudomonadati</taxon>
        <taxon>Bacteroidota</taxon>
        <taxon>Cytophagia</taxon>
        <taxon>Cytophagales</taxon>
        <taxon>Cyclobacteriaceae</taxon>
        <taxon>Mongoliibacter</taxon>
    </lineage>
</organism>
<keyword evidence="8" id="KW-1185">Reference proteome</keyword>
<dbReference type="RefSeq" id="WP_106135018.1">
    <property type="nucleotide sequence ID" value="NZ_PVTR01000012.1"/>
</dbReference>
<feature type="transmembrane region" description="Helical" evidence="5">
    <location>
        <begin position="81"/>
        <end position="99"/>
    </location>
</feature>
<keyword evidence="2 5" id="KW-0812">Transmembrane</keyword>
<name>A0A2T0WFN4_9BACT</name>
<feature type="domain" description="DUF1232" evidence="6">
    <location>
        <begin position="82"/>
        <end position="116"/>
    </location>
</feature>
<protein>
    <submittedName>
        <fullName evidence="7">Uncharacterized protein DUF1232</fullName>
    </submittedName>
</protein>
<evidence type="ECO:0000313" key="7">
    <source>
        <dbReference type="EMBL" id="PRY85482.1"/>
    </source>
</evidence>
<dbReference type="OrthoDB" id="9800034at2"/>
<keyword evidence="3 5" id="KW-1133">Transmembrane helix</keyword>
<evidence type="ECO:0000256" key="4">
    <source>
        <dbReference type="ARBA" id="ARBA00023136"/>
    </source>
</evidence>
<dbReference type="EMBL" id="PVTR01000012">
    <property type="protein sequence ID" value="PRY85482.1"/>
    <property type="molecule type" value="Genomic_DNA"/>
</dbReference>
<dbReference type="InterPro" id="IPR010652">
    <property type="entry name" value="DUF1232"/>
</dbReference>
<evidence type="ECO:0000313" key="8">
    <source>
        <dbReference type="Proteomes" id="UP000238157"/>
    </source>
</evidence>
<sequence>MSTFKDRSVDFFTKAKLLYQQKAHDIAKEDGKLKKLIEKVKIRLEQVSHNPKIQEALEPIMVFKRMITAHRRNEFKVSNRTLGLIVLGLVYFVTPLDLIPDFIPVIGYVDDLSVLLAVFGSVKDEVEEFKKWEKTKLF</sequence>
<dbReference type="GO" id="GO:0012505">
    <property type="term" value="C:endomembrane system"/>
    <property type="evidence" value="ECO:0007669"/>
    <property type="project" value="UniProtKB-SubCell"/>
</dbReference>
<reference evidence="7 8" key="1">
    <citation type="submission" date="2018-03" db="EMBL/GenBank/DDBJ databases">
        <title>Genomic Encyclopedia of Archaeal and Bacterial Type Strains, Phase II (KMG-II): from individual species to whole genera.</title>
        <authorList>
            <person name="Goeker M."/>
        </authorList>
    </citation>
    <scope>NUCLEOTIDE SEQUENCE [LARGE SCALE GENOMIC DNA]</scope>
    <source>
        <strain evidence="7 8">DSM 27929</strain>
    </source>
</reference>
<dbReference type="Proteomes" id="UP000238157">
    <property type="component" value="Unassembled WGS sequence"/>
</dbReference>
<evidence type="ECO:0000256" key="2">
    <source>
        <dbReference type="ARBA" id="ARBA00022692"/>
    </source>
</evidence>